<keyword evidence="3" id="KW-1185">Reference proteome</keyword>
<sequence length="337" mass="38201">MDSGPTSASTQNSSSEKDENGNYEIASKLHLTGSDNEYEILISFQRENTGFNRIEFMKDAYSPKATKVCFRGEAFSKDWPESTVEEGNPLDVATTYFKNLLKQHKKHVESVQIDVPDIHYCDMRGEKLPNLKVLNVVCLEALGYFTSATTNSLKDLTINFPGSDPCGFQGLPRSVVMFSDIFRVTDRLSIPDSKVTYDEFLRMKAKETILIMGLLDEEEINRLVKSWVKGKPAKQFELCVFKNPCYKAPCNYRCNSHITLSGMNHTELKNEYYNLDTILSIENRKVHRVQSKKDPTCFVDILIGLEGIVLAVNKKNAYNPPENNQHFGFAGEGFELD</sequence>
<evidence type="ECO:0008006" key="4">
    <source>
        <dbReference type="Google" id="ProtNLM"/>
    </source>
</evidence>
<dbReference type="Proteomes" id="UP001152747">
    <property type="component" value="Unassembled WGS sequence"/>
</dbReference>
<name>A0A9P1MSM2_9PELO</name>
<accession>A0A9P1MSM2</accession>
<organism evidence="2 3">
    <name type="scientific">Caenorhabditis angaria</name>
    <dbReference type="NCBI Taxonomy" id="860376"/>
    <lineage>
        <taxon>Eukaryota</taxon>
        <taxon>Metazoa</taxon>
        <taxon>Ecdysozoa</taxon>
        <taxon>Nematoda</taxon>
        <taxon>Chromadorea</taxon>
        <taxon>Rhabditida</taxon>
        <taxon>Rhabditina</taxon>
        <taxon>Rhabditomorpha</taxon>
        <taxon>Rhabditoidea</taxon>
        <taxon>Rhabditidae</taxon>
        <taxon>Peloderinae</taxon>
        <taxon>Caenorhabditis</taxon>
    </lineage>
</organism>
<feature type="region of interest" description="Disordered" evidence="1">
    <location>
        <begin position="1"/>
        <end position="21"/>
    </location>
</feature>
<proteinExistence type="predicted"/>
<gene>
    <name evidence="2" type="ORF">CAMP_LOCUS42</name>
</gene>
<evidence type="ECO:0000313" key="3">
    <source>
        <dbReference type="Proteomes" id="UP001152747"/>
    </source>
</evidence>
<reference evidence="2" key="1">
    <citation type="submission" date="2022-11" db="EMBL/GenBank/DDBJ databases">
        <authorList>
            <person name="Kikuchi T."/>
        </authorList>
    </citation>
    <scope>NUCLEOTIDE SEQUENCE</scope>
    <source>
        <strain evidence="2">PS1010</strain>
    </source>
</reference>
<protein>
    <recommendedName>
        <fullName evidence="4">F-box associated domain-containing protein</fullName>
    </recommendedName>
</protein>
<comment type="caution">
    <text evidence="2">The sequence shown here is derived from an EMBL/GenBank/DDBJ whole genome shotgun (WGS) entry which is preliminary data.</text>
</comment>
<feature type="compositionally biased region" description="Polar residues" evidence="1">
    <location>
        <begin position="1"/>
        <end position="14"/>
    </location>
</feature>
<evidence type="ECO:0000256" key="1">
    <source>
        <dbReference type="SAM" id="MobiDB-lite"/>
    </source>
</evidence>
<dbReference type="EMBL" id="CANHGI010000001">
    <property type="protein sequence ID" value="CAI5437405.1"/>
    <property type="molecule type" value="Genomic_DNA"/>
</dbReference>
<evidence type="ECO:0000313" key="2">
    <source>
        <dbReference type="EMBL" id="CAI5437405.1"/>
    </source>
</evidence>
<dbReference type="AlphaFoldDB" id="A0A9P1MSM2"/>